<dbReference type="AlphaFoldDB" id="K9HJ69"/>
<dbReference type="EMBL" id="ANHY01000008">
    <property type="protein sequence ID" value="EKV30438.1"/>
    <property type="molecule type" value="Genomic_DNA"/>
</dbReference>
<proteinExistence type="predicted"/>
<gene>
    <name evidence="2" type="ORF">C882_4397</name>
</gene>
<dbReference type="InterPro" id="IPR022584">
    <property type="entry name" value="DUF2937"/>
</dbReference>
<feature type="region of interest" description="Disordered" evidence="1">
    <location>
        <begin position="164"/>
        <end position="200"/>
    </location>
</feature>
<evidence type="ECO:0000256" key="1">
    <source>
        <dbReference type="SAM" id="MobiDB-lite"/>
    </source>
</evidence>
<accession>K9HJ69</accession>
<dbReference type="Proteomes" id="UP000009881">
    <property type="component" value="Unassembled WGS sequence"/>
</dbReference>
<dbReference type="OrthoDB" id="193051at2"/>
<reference evidence="2 3" key="1">
    <citation type="journal article" date="2013" name="Genome Announc.">
        <title>Draft Genome Sequence of an Alphaproteobacterium, Caenispirillum salinarum AK4(T), Isolated from a Solar Saltern.</title>
        <authorList>
            <person name="Khatri I."/>
            <person name="Singh A."/>
            <person name="Korpole S."/>
            <person name="Pinnaka A.K."/>
            <person name="Subramanian S."/>
        </authorList>
    </citation>
    <scope>NUCLEOTIDE SEQUENCE [LARGE SCALE GENOMIC DNA]</scope>
    <source>
        <strain evidence="2 3">AK4</strain>
    </source>
</reference>
<evidence type="ECO:0000313" key="3">
    <source>
        <dbReference type="Proteomes" id="UP000009881"/>
    </source>
</evidence>
<name>K9HJ69_9PROT</name>
<dbReference type="eggNOG" id="ENOG5031BGJ">
    <property type="taxonomic scope" value="Bacteria"/>
</dbReference>
<dbReference type="RefSeq" id="WP_009540505.1">
    <property type="nucleotide sequence ID" value="NZ_ANHY01000008.1"/>
</dbReference>
<sequence length="200" mass="21457">MSWLLRKLDSLGGAVVAGALAGAASQGQAFTNAYLQRLGGRLDEAQEMLARARTGDLLPEAAPDVRADLVADLEGRVAALTARIDSLTAADPLWRPFRLATDFDPAVAAATLDAFVPALPLTVATGVHVAVGLLLGLLVWEGCKSPAIPVRLWRRRRLRRRRAAARQAQAARRRTSPRREPTLGPEEAPPGRADANPRPR</sequence>
<comment type="caution">
    <text evidence="2">The sequence shown here is derived from an EMBL/GenBank/DDBJ whole genome shotgun (WGS) entry which is preliminary data.</text>
</comment>
<protein>
    <submittedName>
        <fullName evidence="2">Uncharacterized protein</fullName>
    </submittedName>
</protein>
<dbReference type="Pfam" id="PF11157">
    <property type="entry name" value="DUF2937"/>
    <property type="match status" value="1"/>
</dbReference>
<evidence type="ECO:0000313" key="2">
    <source>
        <dbReference type="EMBL" id="EKV30438.1"/>
    </source>
</evidence>
<dbReference type="STRING" id="1238182.C882_4397"/>
<organism evidence="2 3">
    <name type="scientific">Caenispirillum salinarum AK4</name>
    <dbReference type="NCBI Taxonomy" id="1238182"/>
    <lineage>
        <taxon>Bacteria</taxon>
        <taxon>Pseudomonadati</taxon>
        <taxon>Pseudomonadota</taxon>
        <taxon>Alphaproteobacteria</taxon>
        <taxon>Rhodospirillales</taxon>
        <taxon>Novispirillaceae</taxon>
        <taxon>Caenispirillum</taxon>
    </lineage>
</organism>
<keyword evidence="3" id="KW-1185">Reference proteome</keyword>